<comment type="caution">
    <text evidence="3">The sequence shown here is derived from an EMBL/GenBank/DDBJ whole genome shotgun (WGS) entry which is preliminary data.</text>
</comment>
<dbReference type="InterPro" id="IPR014044">
    <property type="entry name" value="CAP_dom"/>
</dbReference>
<dbReference type="InterPro" id="IPR035940">
    <property type="entry name" value="CAP_sf"/>
</dbReference>
<evidence type="ECO:0000313" key="3">
    <source>
        <dbReference type="EMBL" id="KSV57753.1"/>
    </source>
</evidence>
<feature type="signal peptide" evidence="1">
    <location>
        <begin position="1"/>
        <end position="25"/>
    </location>
</feature>
<dbReference type="EMBL" id="LNAM01000201">
    <property type="protein sequence ID" value="KSV57753.1"/>
    <property type="molecule type" value="Genomic_DNA"/>
</dbReference>
<sequence>MKKKLVMMTLASCILASTFSLTVSAEPVEVEAGVIFDAEYYAETNPDVVNVLGNDEDVLYEHYKLYGAKEGRQPYEPTTSKEDLEKAKKAKKVKKVKTKQKLDEEKIKVKNEYEGYEYYVRYAIYDDEKIDAELKALNEYRKSKKLPELKINKKLNKAAAILALEYTLGADYEKDGVIISGMYNGIRPNGKSSTTVFKECEIKGVKSSTELNVKYSGKNEGFVDTLTGDYYSMYSKELNSKKYTEVGIGYYSSADGSLQTWVMIPVQK</sequence>
<dbReference type="AlphaFoldDB" id="A0A0V8QCD7"/>
<dbReference type="Proteomes" id="UP000054874">
    <property type="component" value="Unassembled WGS sequence"/>
</dbReference>
<feature type="chain" id="PRO_5006894143" description="SCP domain-containing protein" evidence="1">
    <location>
        <begin position="26"/>
        <end position="268"/>
    </location>
</feature>
<organism evidence="3 4">
    <name type="scientific">Acetivibrio ethanolgignens</name>
    <dbReference type="NCBI Taxonomy" id="290052"/>
    <lineage>
        <taxon>Bacteria</taxon>
        <taxon>Bacillati</taxon>
        <taxon>Bacillota</taxon>
        <taxon>Clostridia</taxon>
        <taxon>Eubacteriales</taxon>
        <taxon>Oscillospiraceae</taxon>
        <taxon>Acetivibrio</taxon>
    </lineage>
</organism>
<name>A0A0V8QCD7_9FIRM</name>
<dbReference type="STRING" id="290052.ASU35_15195"/>
<evidence type="ECO:0000313" key="4">
    <source>
        <dbReference type="Proteomes" id="UP000054874"/>
    </source>
</evidence>
<evidence type="ECO:0000259" key="2">
    <source>
        <dbReference type="Pfam" id="PF00188"/>
    </source>
</evidence>
<gene>
    <name evidence="3" type="ORF">ASU35_15195</name>
</gene>
<evidence type="ECO:0000256" key="1">
    <source>
        <dbReference type="SAM" id="SignalP"/>
    </source>
</evidence>
<dbReference type="Pfam" id="PF00188">
    <property type="entry name" value="CAP"/>
    <property type="match status" value="1"/>
</dbReference>
<feature type="domain" description="SCP" evidence="2">
    <location>
        <begin position="134"/>
        <end position="263"/>
    </location>
</feature>
<keyword evidence="1" id="KW-0732">Signal</keyword>
<keyword evidence="4" id="KW-1185">Reference proteome</keyword>
<dbReference type="Gene3D" id="3.40.33.10">
    <property type="entry name" value="CAP"/>
    <property type="match status" value="1"/>
</dbReference>
<proteinExistence type="predicted"/>
<reference evidence="3 4" key="1">
    <citation type="submission" date="2015-11" db="EMBL/GenBank/DDBJ databases">
        <title>Butyribacter intestini gen. nov., sp. nov., a butyric acid-producing bacterium of the family Lachnospiraceae isolated from the human faeces.</title>
        <authorList>
            <person name="Zou Y."/>
            <person name="Xue W."/>
            <person name="Luo G."/>
            <person name="Lv M."/>
        </authorList>
    </citation>
    <scope>NUCLEOTIDE SEQUENCE [LARGE SCALE GENOMIC DNA]</scope>
    <source>
        <strain evidence="3 4">ACET-33324</strain>
    </source>
</reference>
<protein>
    <recommendedName>
        <fullName evidence="2">SCP domain-containing protein</fullName>
    </recommendedName>
</protein>
<accession>A0A0V8QCD7</accession>